<dbReference type="EMBL" id="CP036271">
    <property type="protein sequence ID" value="QDT53266.1"/>
    <property type="molecule type" value="Genomic_DNA"/>
</dbReference>
<organism evidence="3 4">
    <name type="scientific">Caulifigura coniformis</name>
    <dbReference type="NCBI Taxonomy" id="2527983"/>
    <lineage>
        <taxon>Bacteria</taxon>
        <taxon>Pseudomonadati</taxon>
        <taxon>Planctomycetota</taxon>
        <taxon>Planctomycetia</taxon>
        <taxon>Planctomycetales</taxon>
        <taxon>Planctomycetaceae</taxon>
        <taxon>Caulifigura</taxon>
    </lineage>
</organism>
<dbReference type="RefSeq" id="WP_197453900.1">
    <property type="nucleotide sequence ID" value="NZ_CP036271.1"/>
</dbReference>
<dbReference type="Pfam" id="PF14559">
    <property type="entry name" value="TPR_19"/>
    <property type="match status" value="1"/>
</dbReference>
<dbReference type="InterPro" id="IPR011990">
    <property type="entry name" value="TPR-like_helical_dom_sf"/>
</dbReference>
<keyword evidence="2" id="KW-0802">TPR repeat</keyword>
<evidence type="ECO:0000313" key="4">
    <source>
        <dbReference type="Proteomes" id="UP000315700"/>
    </source>
</evidence>
<name>A0A517SB14_9PLAN</name>
<protein>
    <submittedName>
        <fullName evidence="3">Tetratricopeptide repeat protein</fullName>
    </submittedName>
</protein>
<dbReference type="Pfam" id="PF13432">
    <property type="entry name" value="TPR_16"/>
    <property type="match status" value="1"/>
</dbReference>
<sequence>MAAPAAGGDKNRWASDCFRKGTEAVNKKNWDLAIEMFGMCVKLVPDNIGFRQNLRGVTKKKYNDNGSGAGALAKAKLVGLRSRIKKSKAAKNWEDADKACEEGLLVNPWDVGLNVDLGEICKETERTDMSAWAYGLARQGDMNNLDINIALANVLEERGQYAEAAGVWRHLYKLDPKNGQARSKIAALETKTTIEAGGYEGAKNTGDVRVNKEVVRKGEVVAPGQSVEIDMRHAIRKEPQNKGLYLKLADHLRKNRKLDEARETLNQALEISGNDPAITEILEDVELDQLALNLDAAKQTAAASGKDTDRQNTVALAQELLKRQIEVLSARVEKYPADLGRKYDLALLLMRIQKWQQAIPNLQKASQDPRMRGKALVALGECFLYDKKGSLARGQFERALPELSFDQEPDMYKKTYYNLGRICEEVGDKAAAEKYYGEVLVVDYEYKDANERLTKLQGGE</sequence>
<accession>A0A517SB14</accession>
<dbReference type="AlphaFoldDB" id="A0A517SB14"/>
<dbReference type="Gene3D" id="1.25.40.10">
    <property type="entry name" value="Tetratricopeptide repeat domain"/>
    <property type="match status" value="3"/>
</dbReference>
<dbReference type="Pfam" id="PF13181">
    <property type="entry name" value="TPR_8"/>
    <property type="match status" value="1"/>
</dbReference>
<reference evidence="3 4" key="1">
    <citation type="submission" date="2019-02" db="EMBL/GenBank/DDBJ databases">
        <title>Deep-cultivation of Planctomycetes and their phenomic and genomic characterization uncovers novel biology.</title>
        <authorList>
            <person name="Wiegand S."/>
            <person name="Jogler M."/>
            <person name="Boedeker C."/>
            <person name="Pinto D."/>
            <person name="Vollmers J."/>
            <person name="Rivas-Marin E."/>
            <person name="Kohn T."/>
            <person name="Peeters S.H."/>
            <person name="Heuer A."/>
            <person name="Rast P."/>
            <person name="Oberbeckmann S."/>
            <person name="Bunk B."/>
            <person name="Jeske O."/>
            <person name="Meyerdierks A."/>
            <person name="Storesund J.E."/>
            <person name="Kallscheuer N."/>
            <person name="Luecker S."/>
            <person name="Lage O.M."/>
            <person name="Pohl T."/>
            <person name="Merkel B.J."/>
            <person name="Hornburger P."/>
            <person name="Mueller R.-W."/>
            <person name="Bruemmer F."/>
            <person name="Labrenz M."/>
            <person name="Spormann A.M."/>
            <person name="Op den Camp H."/>
            <person name="Overmann J."/>
            <person name="Amann R."/>
            <person name="Jetten M.S.M."/>
            <person name="Mascher T."/>
            <person name="Medema M.H."/>
            <person name="Devos D.P."/>
            <person name="Kaster A.-K."/>
            <person name="Ovreas L."/>
            <person name="Rohde M."/>
            <person name="Galperin M.Y."/>
            <person name="Jogler C."/>
        </authorList>
    </citation>
    <scope>NUCLEOTIDE SEQUENCE [LARGE SCALE GENOMIC DNA]</scope>
    <source>
        <strain evidence="3 4">Pan44</strain>
    </source>
</reference>
<dbReference type="InterPro" id="IPR019734">
    <property type="entry name" value="TPR_rpt"/>
</dbReference>
<dbReference type="InterPro" id="IPR051685">
    <property type="entry name" value="Ycf3/AcsC/BcsC/TPR_MFPF"/>
</dbReference>
<dbReference type="SMART" id="SM00028">
    <property type="entry name" value="TPR"/>
    <property type="match status" value="5"/>
</dbReference>
<dbReference type="KEGG" id="ccos:Pan44_12820"/>
<keyword evidence="1" id="KW-0677">Repeat</keyword>
<evidence type="ECO:0000313" key="3">
    <source>
        <dbReference type="EMBL" id="QDT53266.1"/>
    </source>
</evidence>
<evidence type="ECO:0000256" key="2">
    <source>
        <dbReference type="ARBA" id="ARBA00022803"/>
    </source>
</evidence>
<gene>
    <name evidence="3" type="ORF">Pan44_12820</name>
</gene>
<dbReference type="InParanoid" id="A0A517SB14"/>
<dbReference type="PANTHER" id="PTHR44943">
    <property type="entry name" value="CELLULOSE SYNTHASE OPERON PROTEIN C"/>
    <property type="match status" value="1"/>
</dbReference>
<dbReference type="SUPFAM" id="SSF48452">
    <property type="entry name" value="TPR-like"/>
    <property type="match status" value="2"/>
</dbReference>
<proteinExistence type="predicted"/>
<evidence type="ECO:0000256" key="1">
    <source>
        <dbReference type="ARBA" id="ARBA00022737"/>
    </source>
</evidence>
<dbReference type="Proteomes" id="UP000315700">
    <property type="component" value="Chromosome"/>
</dbReference>
<keyword evidence="4" id="KW-1185">Reference proteome</keyword>
<dbReference type="PANTHER" id="PTHR44943:SF8">
    <property type="entry name" value="TPR REPEAT-CONTAINING PROTEIN MJ0263"/>
    <property type="match status" value="1"/>
</dbReference>